<gene>
    <name evidence="1" type="ORF">N780_20075</name>
</gene>
<dbReference type="RefSeq" id="WP_036783265.1">
    <property type="nucleotide sequence ID" value="NZ_AVBG01000006.1"/>
</dbReference>
<accession>A0A0A2UUB2</accession>
<dbReference type="AlphaFoldDB" id="A0A0A2UUB2"/>
<dbReference type="Proteomes" id="UP000030153">
    <property type="component" value="Unassembled WGS sequence"/>
</dbReference>
<protein>
    <submittedName>
        <fullName evidence="1">Uncharacterized protein</fullName>
    </submittedName>
</protein>
<evidence type="ECO:0000313" key="2">
    <source>
        <dbReference type="Proteomes" id="UP000030153"/>
    </source>
</evidence>
<keyword evidence="2" id="KW-1185">Reference proteome</keyword>
<proteinExistence type="predicted"/>
<reference evidence="1 2" key="1">
    <citation type="submission" date="2013-08" db="EMBL/GenBank/DDBJ databases">
        <title>Genome of Pontibacillus chungwhensis.</title>
        <authorList>
            <person name="Wang Q."/>
            <person name="Wang G."/>
        </authorList>
    </citation>
    <scope>NUCLEOTIDE SEQUENCE [LARGE SCALE GENOMIC DNA]</scope>
    <source>
        <strain evidence="1 2">BH030062</strain>
    </source>
</reference>
<organism evidence="1 2">
    <name type="scientific">Pontibacillus chungwhensis BH030062</name>
    <dbReference type="NCBI Taxonomy" id="1385513"/>
    <lineage>
        <taxon>Bacteria</taxon>
        <taxon>Bacillati</taxon>
        <taxon>Bacillota</taxon>
        <taxon>Bacilli</taxon>
        <taxon>Bacillales</taxon>
        <taxon>Bacillaceae</taxon>
        <taxon>Pontibacillus</taxon>
    </lineage>
</organism>
<comment type="caution">
    <text evidence="1">The sequence shown here is derived from an EMBL/GenBank/DDBJ whole genome shotgun (WGS) entry which is preliminary data.</text>
</comment>
<evidence type="ECO:0000313" key="1">
    <source>
        <dbReference type="EMBL" id="KGP91524.1"/>
    </source>
</evidence>
<sequence>MLEFYLLIDDEVGYGVHEGSGQIVRSIWNVIDRGKRRLGDELTEHYTREFNQLRVEYLTLKEENTF</sequence>
<name>A0A0A2UUB2_9BACI</name>
<dbReference type="EMBL" id="AVBG01000006">
    <property type="protein sequence ID" value="KGP91524.1"/>
    <property type="molecule type" value="Genomic_DNA"/>
</dbReference>